<dbReference type="InterPro" id="IPR027946">
    <property type="entry name" value="Ogl_dom"/>
</dbReference>
<reference evidence="2 3" key="1">
    <citation type="submission" date="2019-08" db="EMBL/GenBank/DDBJ databases">
        <title>Deep-cultivation of Planctomycetes and their phenomic and genomic characterization uncovers novel biology.</title>
        <authorList>
            <person name="Wiegand S."/>
            <person name="Jogler M."/>
            <person name="Boedeker C."/>
            <person name="Pinto D."/>
            <person name="Vollmers J."/>
            <person name="Rivas-Marin E."/>
            <person name="Kohn T."/>
            <person name="Peeters S.H."/>
            <person name="Heuer A."/>
            <person name="Rast P."/>
            <person name="Oberbeckmann S."/>
            <person name="Bunk B."/>
            <person name="Jeske O."/>
            <person name="Meyerdierks A."/>
            <person name="Storesund J.E."/>
            <person name="Kallscheuer N."/>
            <person name="Luecker S."/>
            <person name="Lage O.M."/>
            <person name="Pohl T."/>
            <person name="Merkel B.J."/>
            <person name="Hornburger P."/>
            <person name="Mueller R.-W."/>
            <person name="Bruemmer F."/>
            <person name="Labrenz M."/>
            <person name="Spormann A.M."/>
            <person name="Op den Camp H."/>
            <person name="Overmann J."/>
            <person name="Amann R."/>
            <person name="Jetten M.S.M."/>
            <person name="Mascher T."/>
            <person name="Medema M.H."/>
            <person name="Devos D.P."/>
            <person name="Kaster A.-K."/>
            <person name="Ovreas L."/>
            <person name="Rohde M."/>
            <person name="Galperin M.Y."/>
            <person name="Jogler C."/>
        </authorList>
    </citation>
    <scope>NUCLEOTIDE SEQUENCE [LARGE SCALE GENOMIC DNA]</scope>
    <source>
        <strain evidence="2 3">Pr1d</strain>
    </source>
</reference>
<accession>A0A5B9Q6P8</accession>
<protein>
    <submittedName>
        <fullName evidence="2">Oligogalacturonate lyase</fullName>
        <ecNumber evidence="2">4.2.2.6</ecNumber>
    </submittedName>
</protein>
<evidence type="ECO:0000259" key="1">
    <source>
        <dbReference type="Pfam" id="PF14583"/>
    </source>
</evidence>
<dbReference type="InterPro" id="IPR015943">
    <property type="entry name" value="WD40/YVTN_repeat-like_dom_sf"/>
</dbReference>
<dbReference type="AlphaFoldDB" id="A0A5B9Q6P8"/>
<dbReference type="EMBL" id="CP042913">
    <property type="protein sequence ID" value="QEG33205.1"/>
    <property type="molecule type" value="Genomic_DNA"/>
</dbReference>
<dbReference type="SUPFAM" id="SSF82171">
    <property type="entry name" value="DPP6 N-terminal domain-like"/>
    <property type="match status" value="1"/>
</dbReference>
<organism evidence="2 3">
    <name type="scientific">Bythopirellula goksoeyrii</name>
    <dbReference type="NCBI Taxonomy" id="1400387"/>
    <lineage>
        <taxon>Bacteria</taxon>
        <taxon>Pseudomonadati</taxon>
        <taxon>Planctomycetota</taxon>
        <taxon>Planctomycetia</taxon>
        <taxon>Pirellulales</taxon>
        <taxon>Lacipirellulaceae</taxon>
        <taxon>Bythopirellula</taxon>
    </lineage>
</organism>
<sequence>MPLGTVYPSESHISYDPRTGVAIRQVTSFAANHHHPFYYIPAYDDSGKRLFFVSHRTGEPQIFFEDEPGGNLVQISHRPDLNEWSCHPSWDGRYAYYTAGNAAWRVDIEAMREEQVATFGGMPIRQPGMVGASMGTTSLSTDNRWWCVYVKAKYQFQMHIIDVPTGQDTVILECDTIAHPQFHPDDASLLRYAGPHDQRIWTIHRDGSNNRLVYHRDAEKKEWIVHETWLPGTREIISSNWPHGVMAVNIDSGAVRWIVRTNAWHPMVNRAGTQLVADTTNPDVGLILCDPHQECGPVESLCDSNASSLGSHWQSDHCPYDDGSVEVYAPQHTHPHPNFSPDGRRVVFTSDQSGWAQVYEVVIPIK</sequence>
<dbReference type="KEGG" id="bgok:Pr1d_04660"/>
<evidence type="ECO:0000313" key="2">
    <source>
        <dbReference type="EMBL" id="QEG33205.1"/>
    </source>
</evidence>
<dbReference type="OrthoDB" id="269409at2"/>
<dbReference type="Gene3D" id="2.130.10.10">
    <property type="entry name" value="YVTN repeat-like/Quinoprotein amine dehydrogenase"/>
    <property type="match status" value="1"/>
</dbReference>
<dbReference type="GO" id="GO:0047487">
    <property type="term" value="F:oligogalacturonide lyase activity"/>
    <property type="evidence" value="ECO:0007669"/>
    <property type="project" value="UniProtKB-EC"/>
</dbReference>
<dbReference type="GO" id="GO:0045490">
    <property type="term" value="P:pectin catabolic process"/>
    <property type="evidence" value="ECO:0007669"/>
    <property type="project" value="InterPro"/>
</dbReference>
<keyword evidence="3" id="KW-1185">Reference proteome</keyword>
<evidence type="ECO:0000313" key="3">
    <source>
        <dbReference type="Proteomes" id="UP000323917"/>
    </source>
</evidence>
<dbReference type="Pfam" id="PF14583">
    <property type="entry name" value="Pectate_lyase22"/>
    <property type="match status" value="1"/>
</dbReference>
<keyword evidence="2" id="KW-0456">Lyase</keyword>
<feature type="domain" description="Oligogalacturonate lyase" evidence="1">
    <location>
        <begin position="11"/>
        <end position="364"/>
    </location>
</feature>
<gene>
    <name evidence="2" type="primary">ogl</name>
    <name evidence="2" type="ORF">Pr1d_04660</name>
</gene>
<dbReference type="Proteomes" id="UP000323917">
    <property type="component" value="Chromosome"/>
</dbReference>
<proteinExistence type="predicted"/>
<name>A0A5B9Q6P8_9BACT</name>
<dbReference type="RefSeq" id="WP_148072004.1">
    <property type="nucleotide sequence ID" value="NZ_CP042913.1"/>
</dbReference>
<dbReference type="EC" id="4.2.2.6" evidence="2"/>